<dbReference type="Gene3D" id="3.40.50.10490">
    <property type="entry name" value="Glucose-6-phosphate isomerase like protein, domain 1"/>
    <property type="match status" value="1"/>
</dbReference>
<evidence type="ECO:0000256" key="1">
    <source>
        <dbReference type="ARBA" id="ARBA00008165"/>
    </source>
</evidence>
<sequence>MTPKAQERDWLTLGRETLDIEIEGLRRVRDRLNGSFIQALEIMGGCTGRVVVTGIGKSGLVGRKIAATLSSTGTPSFFLHPVEGAHGDLGMLRSEDVVLALSNSGETDELNAILPALRTLGLKVVGITGNLQSTLASLSDVALDSGVEREACPLGLAPTASTTAQLALGDALASCLVTWNRFEKDDFAQRHPGGSLGQRLRACVQHLMHVDDLPTADHTLPFAEALVALDAGGLGALAITDASGVLHGILTDGDVRRMLCSGTPDMNVAVEDVMTSEPLCVRPDVTAAEVLDIMETREVTVIPVVDSEKKLVGMVHLHDLLGKGRLKFSA</sequence>
<dbReference type="InterPro" id="IPR050986">
    <property type="entry name" value="GutQ/KpsF_isomerases"/>
</dbReference>
<dbReference type="CDD" id="cd05014">
    <property type="entry name" value="SIS_Kpsf"/>
    <property type="match status" value="1"/>
</dbReference>
<dbReference type="PROSITE" id="PS51464">
    <property type="entry name" value="SIS"/>
    <property type="match status" value="1"/>
</dbReference>
<accession>A0A1T4WF49</accession>
<dbReference type="SUPFAM" id="SSF53697">
    <property type="entry name" value="SIS domain"/>
    <property type="match status" value="1"/>
</dbReference>
<dbReference type="Gene3D" id="3.10.580.10">
    <property type="entry name" value="CBS-domain"/>
    <property type="match status" value="1"/>
</dbReference>
<dbReference type="PANTHER" id="PTHR42745:SF1">
    <property type="entry name" value="ARABINOSE 5-PHOSPHATE ISOMERASE KDSD"/>
    <property type="match status" value="1"/>
</dbReference>
<evidence type="ECO:0000313" key="11">
    <source>
        <dbReference type="EMBL" id="SKA75779.1"/>
    </source>
</evidence>
<evidence type="ECO:0000256" key="5">
    <source>
        <dbReference type="PIRSR" id="PIRSR004692-1"/>
    </source>
</evidence>
<dbReference type="FunFam" id="3.40.50.10490:FF:000011">
    <property type="entry name" value="Arabinose 5-phosphate isomerase"/>
    <property type="match status" value="1"/>
</dbReference>
<keyword evidence="12" id="KW-1185">Reference proteome</keyword>
<dbReference type="InterPro" id="IPR004800">
    <property type="entry name" value="KdsD/KpsF-type"/>
</dbReference>
<dbReference type="CDD" id="cd04604">
    <property type="entry name" value="CBS_pair_SIS_assoc"/>
    <property type="match status" value="1"/>
</dbReference>
<dbReference type="Proteomes" id="UP000189733">
    <property type="component" value="Unassembled WGS sequence"/>
</dbReference>
<evidence type="ECO:0000313" key="12">
    <source>
        <dbReference type="Proteomes" id="UP000189733"/>
    </source>
</evidence>
<feature type="domain" description="CBS" evidence="9">
    <location>
        <begin position="274"/>
        <end position="330"/>
    </location>
</feature>
<evidence type="ECO:0000256" key="7">
    <source>
        <dbReference type="PIRSR" id="PIRSR004692-3"/>
    </source>
</evidence>
<dbReference type="GO" id="GO:0019146">
    <property type="term" value="F:arabinose-5-phosphate isomerase activity"/>
    <property type="evidence" value="ECO:0007669"/>
    <property type="project" value="UniProtKB-ARBA"/>
</dbReference>
<dbReference type="AlphaFoldDB" id="A0A1T4WF49"/>
<gene>
    <name evidence="11" type="ORF">SAMN02745702_02126</name>
</gene>
<dbReference type="Pfam" id="PF00571">
    <property type="entry name" value="CBS"/>
    <property type="match status" value="2"/>
</dbReference>
<evidence type="ECO:0000256" key="3">
    <source>
        <dbReference type="ARBA" id="ARBA00023122"/>
    </source>
</evidence>
<evidence type="ECO:0000256" key="8">
    <source>
        <dbReference type="PROSITE-ProRule" id="PRU00703"/>
    </source>
</evidence>
<dbReference type="InterPro" id="IPR001347">
    <property type="entry name" value="SIS_dom"/>
</dbReference>
<feature type="site" description="Catalytically relevant" evidence="7">
    <location>
        <position position="109"/>
    </location>
</feature>
<dbReference type="Pfam" id="PF01380">
    <property type="entry name" value="SIS"/>
    <property type="match status" value="1"/>
</dbReference>
<dbReference type="InterPro" id="IPR046348">
    <property type="entry name" value="SIS_dom_sf"/>
</dbReference>
<dbReference type="EMBL" id="FUYA01000007">
    <property type="protein sequence ID" value="SKA75779.1"/>
    <property type="molecule type" value="Genomic_DNA"/>
</dbReference>
<keyword evidence="6" id="KW-0479">Metal-binding</keyword>
<dbReference type="STRING" id="1121442.SAMN02745702_02126"/>
<dbReference type="NCBIfam" id="TIGR00393">
    <property type="entry name" value="kpsF"/>
    <property type="match status" value="1"/>
</dbReference>
<organism evidence="11 12">
    <name type="scientific">Desulfobaculum bizertense DSM 18034</name>
    <dbReference type="NCBI Taxonomy" id="1121442"/>
    <lineage>
        <taxon>Bacteria</taxon>
        <taxon>Pseudomonadati</taxon>
        <taxon>Thermodesulfobacteriota</taxon>
        <taxon>Desulfovibrionia</taxon>
        <taxon>Desulfovibrionales</taxon>
        <taxon>Desulfovibrionaceae</taxon>
        <taxon>Desulfobaculum</taxon>
    </lineage>
</organism>
<evidence type="ECO:0000259" key="9">
    <source>
        <dbReference type="PROSITE" id="PS51371"/>
    </source>
</evidence>
<feature type="binding site" evidence="5">
    <location>
        <position position="80"/>
    </location>
    <ligand>
        <name>substrate</name>
    </ligand>
</feature>
<feature type="site" description="Catalytically relevant" evidence="7">
    <location>
        <position position="150"/>
    </location>
</feature>
<keyword evidence="3 8" id="KW-0129">CBS domain</keyword>
<dbReference type="PIRSF" id="PIRSF004692">
    <property type="entry name" value="KdsD_KpsF"/>
    <property type="match status" value="1"/>
</dbReference>
<dbReference type="PROSITE" id="PS51371">
    <property type="entry name" value="CBS"/>
    <property type="match status" value="2"/>
</dbReference>
<dbReference type="OrthoDB" id="9762536at2"/>
<feature type="binding site" evidence="5">
    <location>
        <position position="272"/>
    </location>
    <ligand>
        <name>substrate</name>
    </ligand>
</feature>
<feature type="binding site" evidence="5">
    <location>
        <position position="219"/>
    </location>
    <ligand>
        <name>substrate</name>
    </ligand>
</feature>
<reference evidence="11 12" key="1">
    <citation type="submission" date="2017-02" db="EMBL/GenBank/DDBJ databases">
        <authorList>
            <person name="Peterson S.W."/>
        </authorList>
    </citation>
    <scope>NUCLEOTIDE SEQUENCE [LARGE SCALE GENOMIC DNA]</scope>
    <source>
        <strain evidence="11 12">DSM 18034</strain>
    </source>
</reference>
<keyword evidence="2" id="KW-0677">Repeat</keyword>
<feature type="binding site" evidence="6">
    <location>
        <position position="80"/>
    </location>
    <ligand>
        <name>Zn(2+)</name>
        <dbReference type="ChEBI" id="CHEBI:29105"/>
    </ligand>
</feature>
<keyword evidence="11" id="KW-0413">Isomerase</keyword>
<keyword evidence="6" id="KW-0862">Zinc</keyword>
<feature type="domain" description="SIS" evidence="10">
    <location>
        <begin position="38"/>
        <end position="182"/>
    </location>
</feature>
<dbReference type="SMART" id="SM00116">
    <property type="entry name" value="CBS"/>
    <property type="match status" value="2"/>
</dbReference>
<evidence type="ECO:0000256" key="2">
    <source>
        <dbReference type="ARBA" id="ARBA00022737"/>
    </source>
</evidence>
<evidence type="ECO:0000256" key="6">
    <source>
        <dbReference type="PIRSR" id="PIRSR004692-2"/>
    </source>
</evidence>
<protein>
    <submittedName>
        <fullName evidence="11">Arabinose-5-phosphate isomerase</fullName>
    </submittedName>
</protein>
<dbReference type="InterPro" id="IPR046342">
    <property type="entry name" value="CBS_dom_sf"/>
</dbReference>
<dbReference type="GO" id="GO:0046872">
    <property type="term" value="F:metal ion binding"/>
    <property type="evidence" value="ECO:0007669"/>
    <property type="project" value="UniProtKB-KW"/>
</dbReference>
<dbReference type="InterPro" id="IPR000644">
    <property type="entry name" value="CBS_dom"/>
</dbReference>
<dbReference type="GO" id="GO:1901135">
    <property type="term" value="P:carbohydrate derivative metabolic process"/>
    <property type="evidence" value="ECO:0007669"/>
    <property type="project" value="InterPro"/>
</dbReference>
<dbReference type="PANTHER" id="PTHR42745">
    <property type="match status" value="1"/>
</dbReference>
<feature type="domain" description="CBS" evidence="9">
    <location>
        <begin position="208"/>
        <end position="266"/>
    </location>
</feature>
<name>A0A1T4WF49_9BACT</name>
<feature type="site" description="Catalytically relevant" evidence="7">
    <location>
        <position position="57"/>
    </location>
</feature>
<proteinExistence type="inferred from homology"/>
<evidence type="ECO:0000256" key="4">
    <source>
        <dbReference type="PIRNR" id="PIRNR004692"/>
    </source>
</evidence>
<feature type="binding site" evidence="5">
    <location>
        <position position="86"/>
    </location>
    <ligand>
        <name>substrate</name>
    </ligand>
</feature>
<feature type="site" description="Catalytically relevant" evidence="7">
    <location>
        <position position="191"/>
    </location>
</feature>
<dbReference type="RefSeq" id="WP_078685417.1">
    <property type="nucleotide sequence ID" value="NZ_FUYA01000007.1"/>
</dbReference>
<dbReference type="InterPro" id="IPR035474">
    <property type="entry name" value="SIS_Kpsf"/>
</dbReference>
<evidence type="ECO:0000259" key="10">
    <source>
        <dbReference type="PROSITE" id="PS51464"/>
    </source>
</evidence>
<dbReference type="GO" id="GO:0005975">
    <property type="term" value="P:carbohydrate metabolic process"/>
    <property type="evidence" value="ECO:0007669"/>
    <property type="project" value="InterPro"/>
</dbReference>
<comment type="similarity">
    <text evidence="1 4">Belongs to the SIS family. GutQ/KpsF subfamily.</text>
</comment>
<dbReference type="GO" id="GO:0097367">
    <property type="term" value="F:carbohydrate derivative binding"/>
    <property type="evidence" value="ECO:0007669"/>
    <property type="project" value="InterPro"/>
</dbReference>